<keyword evidence="1" id="KW-0732">Signal</keyword>
<sequence length="279" mass="29728">MLCLRAVASAGASTLSGFWLALYGLGSPAHAAQVPKAEPALLAHKVTYTLDLARLKAGSLATAGGQATYQIHDLCDAWSVSQKLDVQVTGADGTVSALSYQSATLEDKKGRSFIFRTVQTQDNETTSETAGEARRQRNGNVVVRSTKPEAKVMTLPARVVFPTQFTLQLLDGAHKGVLHLERDLFDGASTDGATPSYATLGRLVQVKPDSPNAIFERLSAVPVSVASFGVGNAAFLPDSTYSDRLWTNGVEDRLLIDFGDYVLSGQIESLTTLPSPRCP</sequence>
<reference evidence="2 3" key="2">
    <citation type="journal article" date="2014" name="PLoS ONE">
        <title>Evolution of mitochondria reconstructed from the energy metabolism of living bacteria.</title>
        <authorList>
            <person name="Degli Esposti M."/>
            <person name="Chouaia B."/>
            <person name="Comandatore F."/>
            <person name="Crotti E."/>
            <person name="Sassera D."/>
            <person name="Lievens P.M."/>
            <person name="Daffonchio D."/>
            <person name="Bandi C."/>
        </authorList>
    </citation>
    <scope>NUCLEOTIDE SEQUENCE [LARGE SCALE GENOMIC DNA]</scope>
    <source>
        <strain evidence="2 3">SF2.1</strain>
    </source>
</reference>
<evidence type="ECO:0000313" key="3">
    <source>
        <dbReference type="Proteomes" id="UP000027583"/>
    </source>
</evidence>
<dbReference type="Pfam" id="PF08904">
    <property type="entry name" value="EipB_like"/>
    <property type="match status" value="1"/>
</dbReference>
<dbReference type="RefSeq" id="WP_023978658.1">
    <property type="nucleotide sequence ID" value="NZ_CBLX010000013.1"/>
</dbReference>
<dbReference type="EMBL" id="CBLX010000013">
    <property type="protein sequence ID" value="CDG39969.1"/>
    <property type="molecule type" value="Genomic_DNA"/>
</dbReference>
<accession>A0A060QFP6</accession>
<organism evidence="2 3">
    <name type="scientific">Asaia bogorensis</name>
    <dbReference type="NCBI Taxonomy" id="91915"/>
    <lineage>
        <taxon>Bacteria</taxon>
        <taxon>Pseudomonadati</taxon>
        <taxon>Pseudomonadota</taxon>
        <taxon>Alphaproteobacteria</taxon>
        <taxon>Acetobacterales</taxon>
        <taxon>Acetobacteraceae</taxon>
        <taxon>Asaia</taxon>
    </lineage>
</organism>
<evidence type="ECO:0000313" key="2">
    <source>
        <dbReference type="EMBL" id="CDG39969.1"/>
    </source>
</evidence>
<dbReference type="eggNOG" id="ENOG502ZXPR">
    <property type="taxonomic scope" value="Bacteria"/>
</dbReference>
<evidence type="ECO:0000256" key="1">
    <source>
        <dbReference type="SAM" id="SignalP"/>
    </source>
</evidence>
<name>A0A060QFP6_9PROT</name>
<dbReference type="AlphaFoldDB" id="A0A060QFP6"/>
<proteinExistence type="predicted"/>
<gene>
    <name evidence="2" type="ORF">ASAP_1924</name>
</gene>
<feature type="chain" id="PRO_5001585896" description="ATP/GTP-binding site motif A" evidence="1">
    <location>
        <begin position="32"/>
        <end position="279"/>
    </location>
</feature>
<comment type="caution">
    <text evidence="2">The sequence shown here is derived from an EMBL/GenBank/DDBJ whole genome shotgun (WGS) entry which is preliminary data.</text>
</comment>
<dbReference type="Proteomes" id="UP000027583">
    <property type="component" value="Unassembled WGS sequence"/>
</dbReference>
<dbReference type="InterPro" id="IPR015000">
    <property type="entry name" value="EipB-like"/>
</dbReference>
<protein>
    <recommendedName>
        <fullName evidence="4">ATP/GTP-binding site motif A</fullName>
    </recommendedName>
</protein>
<evidence type="ECO:0008006" key="4">
    <source>
        <dbReference type="Google" id="ProtNLM"/>
    </source>
</evidence>
<reference evidence="2 3" key="1">
    <citation type="journal article" date="2014" name="Genome Biol. Evol.">
        <title>Acetic acid bacteria genomes reveal functional traits for adaptation to life in insect guts.</title>
        <authorList>
            <person name="Chouaia B."/>
            <person name="Gaiarsa S."/>
            <person name="Crotti E."/>
            <person name="Comandatore F."/>
            <person name="Degli Esposti M."/>
            <person name="Ricci I."/>
            <person name="Alma A."/>
            <person name="Favia G."/>
            <person name="Bandi C."/>
            <person name="Daffonchio D."/>
        </authorList>
    </citation>
    <scope>NUCLEOTIDE SEQUENCE [LARGE SCALE GENOMIC DNA]</scope>
    <source>
        <strain evidence="2 3">SF2.1</strain>
    </source>
</reference>
<feature type="signal peptide" evidence="1">
    <location>
        <begin position="1"/>
        <end position="31"/>
    </location>
</feature>